<dbReference type="InterPro" id="IPR052195">
    <property type="entry name" value="Bact_Alkyl/Aryl-Sulfatase"/>
</dbReference>
<dbReference type="Pfam" id="PF14863">
    <property type="entry name" value="Alkyl_sulf_dimr"/>
    <property type="match status" value="1"/>
</dbReference>
<dbReference type="PANTHER" id="PTHR43223:SF2">
    <property type="entry name" value="METALLO-BETA-LACTAMASE DOMAIN-CONTAINING PROTEIN"/>
    <property type="match status" value="1"/>
</dbReference>
<name>A0ABR5HP81_9BURK</name>
<dbReference type="SUPFAM" id="SSF56281">
    <property type="entry name" value="Metallo-hydrolase/oxidoreductase"/>
    <property type="match status" value="1"/>
</dbReference>
<dbReference type="InterPro" id="IPR029228">
    <property type="entry name" value="Alkyl_sulf_dimr"/>
</dbReference>
<keyword evidence="4" id="KW-1185">Reference proteome</keyword>
<comment type="caution">
    <text evidence="3">The sequence shown here is derived from an EMBL/GenBank/DDBJ whole genome shotgun (WGS) entry which is preliminary data.</text>
</comment>
<feature type="compositionally biased region" description="Low complexity" evidence="1">
    <location>
        <begin position="64"/>
        <end position="73"/>
    </location>
</feature>
<feature type="region of interest" description="Disordered" evidence="1">
    <location>
        <begin position="54"/>
        <end position="73"/>
    </location>
</feature>
<sequence>MGGGSRQSCRVRRPGKRRRKAVADAYEQLGYQAESAPWRKCYLTGAMELRNGVRKVPAPNPRAPTRSRPCRSTCSSTIWASGSMRSEPPANSDLQSRADGHQGALRARRGKQRAALFEEQGVRCADASLTMTRADLNTIMLGSTNMQSLVMAAKPESMATVRRSGSSSHGWTRLSSTSISSRPEVMHVRHLQIQDRIQRLASVHAHGSDGDAGGDRVRADSGDRCAGIGVLSSASTACRPSMR</sequence>
<reference evidence="3 4" key="1">
    <citation type="submission" date="2015-06" db="EMBL/GenBank/DDBJ databases">
        <title>Comparative genomics of Burkholderia leaf nodule symbionts.</title>
        <authorList>
            <person name="Carlier A."/>
            <person name="Eberl L."/>
            <person name="Pinto-Carbo M."/>
        </authorList>
    </citation>
    <scope>NUCLEOTIDE SEQUENCE [LARGE SCALE GENOMIC DNA]</scope>
    <source>
        <strain evidence="3 4">UZHbot3</strain>
    </source>
</reference>
<proteinExistence type="predicted"/>
<keyword evidence="3" id="KW-0378">Hydrolase</keyword>
<evidence type="ECO:0000313" key="3">
    <source>
        <dbReference type="EMBL" id="KMQ81109.1"/>
    </source>
</evidence>
<dbReference type="Proteomes" id="UP000242951">
    <property type="component" value="Unassembled WGS sequence"/>
</dbReference>
<evidence type="ECO:0000313" key="4">
    <source>
        <dbReference type="Proteomes" id="UP000242951"/>
    </source>
</evidence>
<accession>A0ABR5HP81</accession>
<dbReference type="EMBL" id="LELG01000011">
    <property type="protein sequence ID" value="KMQ81109.1"/>
    <property type="molecule type" value="Genomic_DNA"/>
</dbReference>
<feature type="domain" description="Alkyl sulfatase dimerisation" evidence="2">
    <location>
        <begin position="17"/>
        <end position="52"/>
    </location>
</feature>
<dbReference type="Gene3D" id="1.25.40.880">
    <property type="entry name" value="Alkyl sulfatase, dimerisation domain"/>
    <property type="match status" value="1"/>
</dbReference>
<evidence type="ECO:0000259" key="2">
    <source>
        <dbReference type="Pfam" id="PF14863"/>
    </source>
</evidence>
<protein>
    <submittedName>
        <fullName evidence="3">Hydrolase</fullName>
    </submittedName>
</protein>
<dbReference type="InterPro" id="IPR036866">
    <property type="entry name" value="RibonucZ/Hydroxyglut_hydro"/>
</dbReference>
<dbReference type="PANTHER" id="PTHR43223">
    <property type="entry name" value="ALKYL/ARYL-SULFATASE"/>
    <property type="match status" value="1"/>
</dbReference>
<dbReference type="InterPro" id="IPR038536">
    <property type="entry name" value="Alkyl/aryl-sulf_dimr_sf"/>
</dbReference>
<gene>
    <name evidence="3" type="ORF">BPMI_03011</name>
</gene>
<feature type="region of interest" description="Disordered" evidence="1">
    <location>
        <begin position="80"/>
        <end position="109"/>
    </location>
</feature>
<evidence type="ECO:0000256" key="1">
    <source>
        <dbReference type="SAM" id="MobiDB-lite"/>
    </source>
</evidence>
<dbReference type="GO" id="GO:0016787">
    <property type="term" value="F:hydrolase activity"/>
    <property type="evidence" value="ECO:0007669"/>
    <property type="project" value="UniProtKB-KW"/>
</dbReference>
<organism evidence="3 4">
    <name type="scientific">Candidatus Burkholderia pumila</name>
    <dbReference type="NCBI Taxonomy" id="1090375"/>
    <lineage>
        <taxon>Bacteria</taxon>
        <taxon>Pseudomonadati</taxon>
        <taxon>Pseudomonadota</taxon>
        <taxon>Betaproteobacteria</taxon>
        <taxon>Burkholderiales</taxon>
        <taxon>Burkholderiaceae</taxon>
        <taxon>Burkholderia</taxon>
    </lineage>
</organism>